<proteinExistence type="predicted"/>
<evidence type="ECO:0000313" key="2">
    <source>
        <dbReference type="Proteomes" id="UP001152562"/>
    </source>
</evidence>
<reference evidence="1" key="1">
    <citation type="submission" date="2022-05" db="EMBL/GenBank/DDBJ databases">
        <authorList>
            <person name="Okamura Y."/>
        </authorList>
    </citation>
    <scope>NUCLEOTIDE SEQUENCE</scope>
</reference>
<protein>
    <submittedName>
        <fullName evidence="1">Uncharacterized protein</fullName>
    </submittedName>
</protein>
<dbReference type="AlphaFoldDB" id="A0A9P0XJP4"/>
<evidence type="ECO:0000313" key="1">
    <source>
        <dbReference type="EMBL" id="CAH4037638.1"/>
    </source>
</evidence>
<gene>
    <name evidence="1" type="ORF">PIBRA_LOCUS13280</name>
</gene>
<dbReference type="Proteomes" id="UP001152562">
    <property type="component" value="Unassembled WGS sequence"/>
</dbReference>
<comment type="caution">
    <text evidence="1">The sequence shown here is derived from an EMBL/GenBank/DDBJ whole genome shotgun (WGS) entry which is preliminary data.</text>
</comment>
<organism evidence="1 2">
    <name type="scientific">Pieris brassicae</name>
    <name type="common">White butterfly</name>
    <name type="synonym">Large white butterfly</name>
    <dbReference type="NCBI Taxonomy" id="7116"/>
    <lineage>
        <taxon>Eukaryota</taxon>
        <taxon>Metazoa</taxon>
        <taxon>Ecdysozoa</taxon>
        <taxon>Arthropoda</taxon>
        <taxon>Hexapoda</taxon>
        <taxon>Insecta</taxon>
        <taxon>Pterygota</taxon>
        <taxon>Neoptera</taxon>
        <taxon>Endopterygota</taxon>
        <taxon>Lepidoptera</taxon>
        <taxon>Glossata</taxon>
        <taxon>Ditrysia</taxon>
        <taxon>Papilionoidea</taxon>
        <taxon>Pieridae</taxon>
        <taxon>Pierinae</taxon>
        <taxon>Pieris</taxon>
    </lineage>
</organism>
<sequence>MQAWCSSSASVDPEEETEWFRAHRAYTRIRRRRPICIVEERQAYSEYRDVKLVLKIDIAEAKRKHGKNCLIPWSGIPGDARIK</sequence>
<dbReference type="EMBL" id="CALOZG010000085">
    <property type="protein sequence ID" value="CAH4037638.1"/>
    <property type="molecule type" value="Genomic_DNA"/>
</dbReference>
<keyword evidence="2" id="KW-1185">Reference proteome</keyword>
<name>A0A9P0XJP4_PIEBR</name>
<accession>A0A9P0XJP4</accession>